<accession>A0ABQ7SNZ2</accession>
<evidence type="ECO:0000313" key="2">
    <source>
        <dbReference type="EMBL" id="KAH0619050.1"/>
    </source>
</evidence>
<sequence>MLHDLGDELMAELEELEQEELDKNLLEISGPETVPLPNVPSISIPSKPGKLKKREEEEDDDMKELEAWAENM</sequence>
<organism evidence="2 3">
    <name type="scientific">Phrynosoma platyrhinos</name>
    <name type="common">Desert horned lizard</name>
    <dbReference type="NCBI Taxonomy" id="52577"/>
    <lineage>
        <taxon>Eukaryota</taxon>
        <taxon>Metazoa</taxon>
        <taxon>Chordata</taxon>
        <taxon>Craniata</taxon>
        <taxon>Vertebrata</taxon>
        <taxon>Euteleostomi</taxon>
        <taxon>Lepidosauria</taxon>
        <taxon>Squamata</taxon>
        <taxon>Bifurcata</taxon>
        <taxon>Unidentata</taxon>
        <taxon>Episquamata</taxon>
        <taxon>Toxicofera</taxon>
        <taxon>Iguania</taxon>
        <taxon>Phrynosomatidae</taxon>
        <taxon>Phrynosomatinae</taxon>
        <taxon>Phrynosoma</taxon>
    </lineage>
</organism>
<comment type="caution">
    <text evidence="2">The sequence shown here is derived from an EMBL/GenBank/DDBJ whole genome shotgun (WGS) entry which is preliminary data.</text>
</comment>
<gene>
    <name evidence="2" type="ORF">JD844_018667</name>
</gene>
<proteinExistence type="predicted"/>
<evidence type="ECO:0000256" key="1">
    <source>
        <dbReference type="SAM" id="MobiDB-lite"/>
    </source>
</evidence>
<dbReference type="EMBL" id="JAIPUX010005289">
    <property type="protein sequence ID" value="KAH0619050.1"/>
    <property type="molecule type" value="Genomic_DNA"/>
</dbReference>
<dbReference type="Proteomes" id="UP000826234">
    <property type="component" value="Unassembled WGS sequence"/>
</dbReference>
<keyword evidence="3" id="KW-1185">Reference proteome</keyword>
<reference evidence="2 3" key="1">
    <citation type="journal article" date="2022" name="Gigascience">
        <title>A chromosome-level genome assembly and annotation of the desert horned lizard, Phrynosoma platyrhinos, provides insight into chromosomal rearrangements among reptiles.</title>
        <authorList>
            <person name="Koochekian N."/>
            <person name="Ascanio A."/>
            <person name="Farleigh K."/>
            <person name="Card D.C."/>
            <person name="Schield D.R."/>
            <person name="Castoe T.A."/>
            <person name="Jezkova T."/>
        </authorList>
    </citation>
    <scope>NUCLEOTIDE SEQUENCE [LARGE SCALE GENOMIC DNA]</scope>
    <source>
        <strain evidence="2">NK-2021</strain>
    </source>
</reference>
<feature type="region of interest" description="Disordered" evidence="1">
    <location>
        <begin position="30"/>
        <end position="72"/>
    </location>
</feature>
<evidence type="ECO:0000313" key="3">
    <source>
        <dbReference type="Proteomes" id="UP000826234"/>
    </source>
</evidence>
<name>A0ABQ7SNZ2_PHRPL</name>
<protein>
    <submittedName>
        <fullName evidence="2">Uncharacterized protein</fullName>
    </submittedName>
</protein>